<feature type="compositionally biased region" description="Polar residues" evidence="1">
    <location>
        <begin position="20"/>
        <end position="34"/>
    </location>
</feature>
<name>A0A7S4T6F1_9STRA</name>
<evidence type="ECO:0000313" key="2">
    <source>
        <dbReference type="EMBL" id="CAE4666353.1"/>
    </source>
</evidence>
<protein>
    <submittedName>
        <fullName evidence="2">Uncharacterized protein</fullName>
    </submittedName>
</protein>
<feature type="compositionally biased region" description="Basic and acidic residues" evidence="1">
    <location>
        <begin position="82"/>
        <end position="100"/>
    </location>
</feature>
<gene>
    <name evidence="2" type="ORF">DBRI00130_LOCUS43090</name>
</gene>
<feature type="compositionally biased region" description="Acidic residues" evidence="1">
    <location>
        <begin position="48"/>
        <end position="80"/>
    </location>
</feature>
<feature type="compositionally biased region" description="Basic residues" evidence="1">
    <location>
        <begin position="1"/>
        <end position="16"/>
    </location>
</feature>
<evidence type="ECO:0000256" key="1">
    <source>
        <dbReference type="SAM" id="MobiDB-lite"/>
    </source>
</evidence>
<feature type="region of interest" description="Disordered" evidence="1">
    <location>
        <begin position="1"/>
        <end position="102"/>
    </location>
</feature>
<accession>A0A7S4T6F1</accession>
<proteinExistence type="predicted"/>
<organism evidence="2">
    <name type="scientific">Ditylum brightwellii</name>
    <dbReference type="NCBI Taxonomy" id="49249"/>
    <lineage>
        <taxon>Eukaryota</taxon>
        <taxon>Sar</taxon>
        <taxon>Stramenopiles</taxon>
        <taxon>Ochrophyta</taxon>
        <taxon>Bacillariophyta</taxon>
        <taxon>Mediophyceae</taxon>
        <taxon>Lithodesmiophycidae</taxon>
        <taxon>Lithodesmiales</taxon>
        <taxon>Lithodesmiaceae</taxon>
        <taxon>Ditylum</taxon>
    </lineage>
</organism>
<feature type="region of interest" description="Disordered" evidence="1">
    <location>
        <begin position="151"/>
        <end position="172"/>
    </location>
</feature>
<reference evidence="2" key="1">
    <citation type="submission" date="2021-01" db="EMBL/GenBank/DDBJ databases">
        <authorList>
            <person name="Corre E."/>
            <person name="Pelletier E."/>
            <person name="Niang G."/>
            <person name="Scheremetjew M."/>
            <person name="Finn R."/>
            <person name="Kale V."/>
            <person name="Holt S."/>
            <person name="Cochrane G."/>
            <person name="Meng A."/>
            <person name="Brown T."/>
            <person name="Cohen L."/>
        </authorList>
    </citation>
    <scope>NUCLEOTIDE SEQUENCE</scope>
    <source>
        <strain evidence="2">GSO104</strain>
    </source>
</reference>
<dbReference type="AlphaFoldDB" id="A0A7S4T6F1"/>
<dbReference type="EMBL" id="HBNS01059898">
    <property type="protein sequence ID" value="CAE4666353.1"/>
    <property type="molecule type" value="Transcribed_RNA"/>
</dbReference>
<sequence length="257" mass="28751">MPLIKFRFRREKKKRPASIETKSASIGTLATSPSLADASQKDNLQEDNLQEDNLQEDILQEDSLQEDNLQEDNLQEDPPQEDPPKNDHLQEDPLQKDPLQKDPSQIHELTQRLPSKISLQKRCSSLSTRYVFDIRGNDKYATAQDDCDSQTNIRSLRGSPSIIPEDDDETDLSETTGQLSILKGNIVLDECDVSAVSSLSGTSTISYSTASVMTEPEFCRCVGKFSDLDDELSSFGKTIYEENYSDRQGCVILSGCF</sequence>